<dbReference type="Proteomes" id="UP000054538">
    <property type="component" value="Unassembled WGS sequence"/>
</dbReference>
<proteinExistence type="predicted"/>
<organism evidence="1 2">
    <name type="scientific">Paxillus rubicundulus Ve08.2h10</name>
    <dbReference type="NCBI Taxonomy" id="930991"/>
    <lineage>
        <taxon>Eukaryota</taxon>
        <taxon>Fungi</taxon>
        <taxon>Dikarya</taxon>
        <taxon>Basidiomycota</taxon>
        <taxon>Agaricomycotina</taxon>
        <taxon>Agaricomycetes</taxon>
        <taxon>Agaricomycetidae</taxon>
        <taxon>Boletales</taxon>
        <taxon>Paxilineae</taxon>
        <taxon>Paxillaceae</taxon>
        <taxon>Paxillus</taxon>
    </lineage>
</organism>
<dbReference type="AlphaFoldDB" id="A0A0D0DRU0"/>
<gene>
    <name evidence="1" type="ORF">PAXRUDRAFT_78893</name>
</gene>
<accession>A0A0D0DRU0</accession>
<reference evidence="2" key="2">
    <citation type="submission" date="2015-01" db="EMBL/GenBank/DDBJ databases">
        <title>Evolutionary Origins and Diversification of the Mycorrhizal Mutualists.</title>
        <authorList>
            <consortium name="DOE Joint Genome Institute"/>
            <consortium name="Mycorrhizal Genomics Consortium"/>
            <person name="Kohler A."/>
            <person name="Kuo A."/>
            <person name="Nagy L.G."/>
            <person name="Floudas D."/>
            <person name="Copeland A."/>
            <person name="Barry K.W."/>
            <person name="Cichocki N."/>
            <person name="Veneault-Fourrey C."/>
            <person name="LaButti K."/>
            <person name="Lindquist E.A."/>
            <person name="Lipzen A."/>
            <person name="Lundell T."/>
            <person name="Morin E."/>
            <person name="Murat C."/>
            <person name="Riley R."/>
            <person name="Ohm R."/>
            <person name="Sun H."/>
            <person name="Tunlid A."/>
            <person name="Henrissat B."/>
            <person name="Grigoriev I.V."/>
            <person name="Hibbett D.S."/>
            <person name="Martin F."/>
        </authorList>
    </citation>
    <scope>NUCLEOTIDE SEQUENCE [LARGE SCALE GENOMIC DNA]</scope>
    <source>
        <strain evidence="2">Ve08.2h10</strain>
    </source>
</reference>
<protein>
    <submittedName>
        <fullName evidence="1">Uncharacterized protein</fullName>
    </submittedName>
</protein>
<name>A0A0D0DRU0_9AGAM</name>
<sequence length="67" mass="7757">LEMGTNFSEEESIFQLLTGLPQSPEWRMFKSQLEQWLHDTYSGTVITSDLNSSRSISVTFQHNPMTF</sequence>
<dbReference type="InParanoid" id="A0A0D0DRU0"/>
<dbReference type="EMBL" id="KN825495">
    <property type="protein sequence ID" value="KIK90601.1"/>
    <property type="molecule type" value="Genomic_DNA"/>
</dbReference>
<feature type="non-terminal residue" evidence="1">
    <location>
        <position position="67"/>
    </location>
</feature>
<evidence type="ECO:0000313" key="2">
    <source>
        <dbReference type="Proteomes" id="UP000054538"/>
    </source>
</evidence>
<keyword evidence="2" id="KW-1185">Reference proteome</keyword>
<dbReference type="HOGENOM" id="CLU_105951_1_0_1"/>
<reference evidence="1 2" key="1">
    <citation type="submission" date="2014-04" db="EMBL/GenBank/DDBJ databases">
        <authorList>
            <consortium name="DOE Joint Genome Institute"/>
            <person name="Kuo A."/>
            <person name="Kohler A."/>
            <person name="Jargeat P."/>
            <person name="Nagy L.G."/>
            <person name="Floudas D."/>
            <person name="Copeland A."/>
            <person name="Barry K.W."/>
            <person name="Cichocki N."/>
            <person name="Veneault-Fourrey C."/>
            <person name="LaButti K."/>
            <person name="Lindquist E.A."/>
            <person name="Lipzen A."/>
            <person name="Lundell T."/>
            <person name="Morin E."/>
            <person name="Murat C."/>
            <person name="Sun H."/>
            <person name="Tunlid A."/>
            <person name="Henrissat B."/>
            <person name="Grigoriev I.V."/>
            <person name="Hibbett D.S."/>
            <person name="Martin F."/>
            <person name="Nordberg H.P."/>
            <person name="Cantor M.N."/>
            <person name="Hua S.X."/>
        </authorList>
    </citation>
    <scope>NUCLEOTIDE SEQUENCE [LARGE SCALE GENOMIC DNA]</scope>
    <source>
        <strain evidence="1 2">Ve08.2h10</strain>
    </source>
</reference>
<feature type="non-terminal residue" evidence="1">
    <location>
        <position position="1"/>
    </location>
</feature>
<evidence type="ECO:0000313" key="1">
    <source>
        <dbReference type="EMBL" id="KIK90601.1"/>
    </source>
</evidence>
<dbReference type="OrthoDB" id="2688793at2759"/>